<comment type="cofactor">
    <cofactor evidence="3">
        <name>Mg(2+)</name>
        <dbReference type="ChEBI" id="CHEBI:18420"/>
    </cofactor>
    <text evidence="3">Binds 2 magnesium ions per subunit.</text>
</comment>
<accession>A0A0N7YN04</accession>
<dbReference type="GO" id="GO:0016787">
    <property type="term" value="F:hydrolase activity"/>
    <property type="evidence" value="ECO:0007669"/>
    <property type="project" value="UniProtKB-KW"/>
</dbReference>
<feature type="binding site" evidence="3">
    <location>
        <position position="320"/>
    </location>
    <ligand>
        <name>Mg(2+)</name>
        <dbReference type="ChEBI" id="CHEBI:18420"/>
        <label>1</label>
    </ligand>
</feature>
<protein>
    <submittedName>
        <fullName evidence="4">Putative hydrolase</fullName>
    </submittedName>
</protein>
<evidence type="ECO:0000256" key="2">
    <source>
        <dbReference type="ARBA" id="ARBA00022801"/>
    </source>
</evidence>
<dbReference type="GO" id="GO:0046872">
    <property type="term" value="F:metal ion binding"/>
    <property type="evidence" value="ECO:0007669"/>
    <property type="project" value="UniProtKB-KW"/>
</dbReference>
<dbReference type="OrthoDB" id="4871367at2"/>
<dbReference type="PANTHER" id="PTHR16222">
    <property type="entry name" value="ADP-RIBOSYLGLYCOHYDROLASE"/>
    <property type="match status" value="1"/>
</dbReference>
<organism evidence="4 5">
    <name type="scientific">Streptomyces lydicamycinicus</name>
    <dbReference type="NCBI Taxonomy" id="1546107"/>
    <lineage>
        <taxon>Bacteria</taxon>
        <taxon>Bacillati</taxon>
        <taxon>Actinomycetota</taxon>
        <taxon>Actinomycetes</taxon>
        <taxon>Kitasatosporales</taxon>
        <taxon>Streptomycetaceae</taxon>
        <taxon>Streptomyces</taxon>
    </lineage>
</organism>
<dbReference type="InterPro" id="IPR050792">
    <property type="entry name" value="ADP-ribosylglycohydrolase"/>
</dbReference>
<gene>
    <name evidence="4" type="ORF">TPA0598_18_00180</name>
</gene>
<reference evidence="4 5" key="2">
    <citation type="journal article" date="2015" name="Stand. Genomic Sci.">
        <title>Draft genome sequence of marine-derived Streptomyces sp. TP-A0598, a producer of anti-MRSA antibiotic lydicamycins.</title>
        <authorList>
            <person name="Komaki H."/>
            <person name="Ichikawa N."/>
            <person name="Hosoyama A."/>
            <person name="Fujita N."/>
            <person name="Igarashi Y."/>
        </authorList>
    </citation>
    <scope>NUCLEOTIDE SEQUENCE [LARGE SCALE GENOMIC DNA]</scope>
    <source>
        <strain evidence="4 5">NBRC 110027</strain>
    </source>
</reference>
<comment type="caution">
    <text evidence="4">The sequence shown here is derived from an EMBL/GenBank/DDBJ whole genome shotgun (WGS) entry which is preliminary data.</text>
</comment>
<dbReference type="PANTHER" id="PTHR16222:SF24">
    <property type="entry name" value="ADP-RIBOSYLHYDROLASE ARH3"/>
    <property type="match status" value="1"/>
</dbReference>
<feature type="binding site" evidence="3">
    <location>
        <position position="66"/>
    </location>
    <ligand>
        <name>Mg(2+)</name>
        <dbReference type="ChEBI" id="CHEBI:18420"/>
        <label>1</label>
    </ligand>
</feature>
<feature type="binding site" evidence="3">
    <location>
        <position position="65"/>
    </location>
    <ligand>
        <name>Mg(2+)</name>
        <dbReference type="ChEBI" id="CHEBI:18420"/>
        <label>1</label>
    </ligand>
</feature>
<keyword evidence="5" id="KW-1185">Reference proteome</keyword>
<feature type="binding site" evidence="3">
    <location>
        <position position="323"/>
    </location>
    <ligand>
        <name>Mg(2+)</name>
        <dbReference type="ChEBI" id="CHEBI:18420"/>
        <label>1</label>
    </ligand>
</feature>
<dbReference type="InterPro" id="IPR036705">
    <property type="entry name" value="Ribosyl_crysJ1_sf"/>
</dbReference>
<sequence length="387" mass="40832">MNSQSWGDIVARRARVRGCLLGGAIGDALGYPIEFQPLASIRNGYGPSGVTGFLPVGGVVLGQVSDDTQMTLFTAEGLIRAYARYGPATDNGISSAGPVLVRNAYLRWLDTQNHPAPPPSAELALVRTGWLRQQTWLYARRAPGNACVSGLRYEHIPDTLGELGAPGPVNPDSKGCGTVMRSAPFGLTGMPVRRAFEFAARCAQITHGHPTGYYAAGAFAAMIGHLLDGDSLEGAVLRSMELLARYPGHEETTAALRKAVDLAADGTATPEKVETLGGGWIAEEALAIAVYCALARPADPAPRRTRVESAFPLSVNHSGDSDSTGSICGNLLGAHHGDLALPPSWLTAVEGRGTITELADDFSAAFHPLTHQPYNESFFAPGRYPSS</sequence>
<evidence type="ECO:0000313" key="4">
    <source>
        <dbReference type="EMBL" id="GAO13059.1"/>
    </source>
</evidence>
<dbReference type="Gene3D" id="1.10.4080.10">
    <property type="entry name" value="ADP-ribosylation/Crystallin J1"/>
    <property type="match status" value="1"/>
</dbReference>
<proteinExistence type="inferred from homology"/>
<evidence type="ECO:0000256" key="1">
    <source>
        <dbReference type="ARBA" id="ARBA00010702"/>
    </source>
</evidence>
<keyword evidence="3" id="KW-0460">Magnesium</keyword>
<dbReference type="InterPro" id="IPR005502">
    <property type="entry name" value="Ribosyl_crysJ1"/>
</dbReference>
<feature type="binding site" evidence="3">
    <location>
        <position position="322"/>
    </location>
    <ligand>
        <name>Mg(2+)</name>
        <dbReference type="ChEBI" id="CHEBI:18420"/>
        <label>1</label>
    </ligand>
</feature>
<keyword evidence="2 4" id="KW-0378">Hydrolase</keyword>
<dbReference type="EMBL" id="BBNO01000018">
    <property type="protein sequence ID" value="GAO13059.1"/>
    <property type="molecule type" value="Genomic_DNA"/>
</dbReference>
<comment type="similarity">
    <text evidence="1">Belongs to the ADP-ribosylglycohydrolase family.</text>
</comment>
<keyword evidence="3" id="KW-0479">Metal-binding</keyword>
<name>A0A0N7YN04_9ACTN</name>
<evidence type="ECO:0000256" key="3">
    <source>
        <dbReference type="PIRSR" id="PIRSR605502-1"/>
    </source>
</evidence>
<dbReference type="AlphaFoldDB" id="A0A0N7YN04"/>
<dbReference type="Pfam" id="PF03747">
    <property type="entry name" value="ADP_ribosyl_GH"/>
    <property type="match status" value="1"/>
</dbReference>
<dbReference type="SUPFAM" id="SSF101478">
    <property type="entry name" value="ADP-ribosylglycohydrolase"/>
    <property type="match status" value="1"/>
</dbReference>
<evidence type="ECO:0000313" key="5">
    <source>
        <dbReference type="Proteomes" id="UP000048965"/>
    </source>
</evidence>
<feature type="binding site" evidence="3">
    <location>
        <position position="67"/>
    </location>
    <ligand>
        <name>Mg(2+)</name>
        <dbReference type="ChEBI" id="CHEBI:18420"/>
        <label>1</label>
    </ligand>
</feature>
<dbReference type="RefSeq" id="WP_042162562.1">
    <property type="nucleotide sequence ID" value="NZ_BBNO01000018.1"/>
</dbReference>
<dbReference type="Proteomes" id="UP000048965">
    <property type="component" value="Unassembled WGS sequence"/>
</dbReference>
<reference evidence="5" key="1">
    <citation type="submission" date="2014-09" db="EMBL/GenBank/DDBJ databases">
        <title>Whole genome shotgun sequence of Streptomyces sp. NBRC 110027.</title>
        <authorList>
            <person name="Komaki H."/>
            <person name="Ichikawa N."/>
            <person name="Katano-Makiyama Y."/>
            <person name="Hosoyama A."/>
            <person name="Hashimoto M."/>
            <person name="Uohara A."/>
            <person name="Kitahashi Y."/>
            <person name="Ohji S."/>
            <person name="Kimura A."/>
            <person name="Yamazoe A."/>
            <person name="Igarashi Y."/>
            <person name="Fujita N."/>
        </authorList>
    </citation>
    <scope>NUCLEOTIDE SEQUENCE [LARGE SCALE GENOMIC DNA]</scope>
    <source>
        <strain evidence="5">NBRC 110027</strain>
    </source>
</reference>